<evidence type="ECO:0008006" key="3">
    <source>
        <dbReference type="Google" id="ProtNLM"/>
    </source>
</evidence>
<accession>A0A4R0RKV7</accession>
<proteinExistence type="predicted"/>
<dbReference type="EMBL" id="RWJN01000093">
    <property type="protein sequence ID" value="TCD67553.1"/>
    <property type="molecule type" value="Genomic_DNA"/>
</dbReference>
<keyword evidence="2" id="KW-1185">Reference proteome</keyword>
<comment type="caution">
    <text evidence="1">The sequence shown here is derived from an EMBL/GenBank/DDBJ whole genome shotgun (WGS) entry which is preliminary data.</text>
</comment>
<name>A0A4R0RKV7_9APHY</name>
<gene>
    <name evidence="1" type="ORF">EIP91_012250</name>
</gene>
<dbReference type="Proteomes" id="UP000292702">
    <property type="component" value="Unassembled WGS sequence"/>
</dbReference>
<sequence length="313" mass="35331">MDRDSSPHKVGLHFNFKSVEDHPAGTLSNYPICELETVGNPSILSSFNGSINVLKILVVGSRSTIYLGRLPGQKIEVVLKFASKESVIDEAKAYTENAEIQGSLIPTLYGVLVEAAQEGSPRIACLVLERFGKGLPTSFVELESTEKAKILDMLVASHRSGLLHLAFVENHALVKDSQYRLADLSYVKRHEPPCTWNYKFTEHVGEDACTEDRSSGCEAIWWAAEGMLFWNANKLRLYNSYYVKKNDDFPSQEQVTKMTTHIGSSLGTFYRREDLIELYERYFRAVKIAIEIDKAWHLDKGLTYEPPFPEANE</sequence>
<protein>
    <recommendedName>
        <fullName evidence="3">Protein kinase domain-containing protein</fullName>
    </recommendedName>
</protein>
<reference evidence="1 2" key="1">
    <citation type="submission" date="2018-11" db="EMBL/GenBank/DDBJ databases">
        <title>Genome assembly of Steccherinum ochraceum LE-BIN_3174, the white-rot fungus of the Steccherinaceae family (The Residual Polyporoid clade, Polyporales, Basidiomycota).</title>
        <authorList>
            <person name="Fedorova T.V."/>
            <person name="Glazunova O.A."/>
            <person name="Landesman E.O."/>
            <person name="Moiseenko K.V."/>
            <person name="Psurtseva N.V."/>
            <person name="Savinova O.S."/>
            <person name="Shakhova N.V."/>
            <person name="Tyazhelova T.V."/>
            <person name="Vasina D.V."/>
        </authorList>
    </citation>
    <scope>NUCLEOTIDE SEQUENCE [LARGE SCALE GENOMIC DNA]</scope>
    <source>
        <strain evidence="1 2">LE-BIN_3174</strain>
    </source>
</reference>
<dbReference type="OrthoDB" id="2523749at2759"/>
<dbReference type="AlphaFoldDB" id="A0A4R0RKV7"/>
<dbReference type="SUPFAM" id="SSF56112">
    <property type="entry name" value="Protein kinase-like (PK-like)"/>
    <property type="match status" value="1"/>
</dbReference>
<evidence type="ECO:0000313" key="2">
    <source>
        <dbReference type="Proteomes" id="UP000292702"/>
    </source>
</evidence>
<organism evidence="1 2">
    <name type="scientific">Steccherinum ochraceum</name>
    <dbReference type="NCBI Taxonomy" id="92696"/>
    <lineage>
        <taxon>Eukaryota</taxon>
        <taxon>Fungi</taxon>
        <taxon>Dikarya</taxon>
        <taxon>Basidiomycota</taxon>
        <taxon>Agaricomycotina</taxon>
        <taxon>Agaricomycetes</taxon>
        <taxon>Polyporales</taxon>
        <taxon>Steccherinaceae</taxon>
        <taxon>Steccherinum</taxon>
    </lineage>
</organism>
<evidence type="ECO:0000313" key="1">
    <source>
        <dbReference type="EMBL" id="TCD67553.1"/>
    </source>
</evidence>
<dbReference type="InterPro" id="IPR011009">
    <property type="entry name" value="Kinase-like_dom_sf"/>
</dbReference>